<protein>
    <submittedName>
        <fullName evidence="1">Uncharacterized protein</fullName>
    </submittedName>
</protein>
<dbReference type="OrthoDB" id="5389413at2759"/>
<accession>A0A8H2HQ51</accession>
<dbReference type="AlphaFoldDB" id="A0A8H2HQ51"/>
<evidence type="ECO:0000313" key="1">
    <source>
        <dbReference type="EMBL" id="TGJ67576.1"/>
    </source>
</evidence>
<gene>
    <name evidence="1" type="ORF">EYR41_006696</name>
</gene>
<comment type="caution">
    <text evidence="1">The sequence shown here is derived from an EMBL/GenBank/DDBJ whole genome shotgun (WGS) entry which is preliminary data.</text>
</comment>
<name>A0A8H2HQ51_ORBOL</name>
<sequence length="291" mass="33517">MSSKLLPLSHSAQHQLEQRKEEIVKVHGQRDYPEEDQNVEKTSLMQTLELQYQVIDSAIAQTINETQSLHNLLTGVNNRLDAVFGRYVTTEETVEDVTGRLGVVEDRIKKLDVLKNGLEGLRNGLEELVAIKNRLEKAGLMFSQRLGVMEGRLEKLEVAMKSDRVERLEVINHNVWAFNNQASDKHDELRPLKAAKFDRDQNLSFEVSPYFPLFVDRVGQLSVFELWNLLCFYNIVVHRASVHPSATDTALILPLHRSAGVRKNLDICRRAFVRHIGLKWEVVEKFELFRH</sequence>
<evidence type="ECO:0000313" key="2">
    <source>
        <dbReference type="Proteomes" id="UP000297595"/>
    </source>
</evidence>
<organism evidence="1 2">
    <name type="scientific">Orbilia oligospora</name>
    <name type="common">Nematode-trapping fungus</name>
    <name type="synonym">Arthrobotrys oligospora</name>
    <dbReference type="NCBI Taxonomy" id="2813651"/>
    <lineage>
        <taxon>Eukaryota</taxon>
        <taxon>Fungi</taxon>
        <taxon>Dikarya</taxon>
        <taxon>Ascomycota</taxon>
        <taxon>Pezizomycotina</taxon>
        <taxon>Orbiliomycetes</taxon>
        <taxon>Orbiliales</taxon>
        <taxon>Orbiliaceae</taxon>
        <taxon>Orbilia</taxon>
    </lineage>
</organism>
<dbReference type="Proteomes" id="UP000297595">
    <property type="component" value="Unassembled WGS sequence"/>
</dbReference>
<proteinExistence type="predicted"/>
<reference evidence="1 2" key="1">
    <citation type="submission" date="2019-03" db="EMBL/GenBank/DDBJ databases">
        <title>Nematode-trapping fungi genome.</title>
        <authorList>
            <person name="Vidal-Diez De Ulzurrun G."/>
        </authorList>
    </citation>
    <scope>NUCLEOTIDE SEQUENCE [LARGE SCALE GENOMIC DNA]</scope>
    <source>
        <strain evidence="1 2">TWF154</strain>
    </source>
</reference>
<dbReference type="EMBL" id="SOZJ01000004">
    <property type="protein sequence ID" value="TGJ67576.1"/>
    <property type="molecule type" value="Genomic_DNA"/>
</dbReference>